<organism evidence="3 4">
    <name type="scientific">Chaetomidium leptoderma</name>
    <dbReference type="NCBI Taxonomy" id="669021"/>
    <lineage>
        <taxon>Eukaryota</taxon>
        <taxon>Fungi</taxon>
        <taxon>Dikarya</taxon>
        <taxon>Ascomycota</taxon>
        <taxon>Pezizomycotina</taxon>
        <taxon>Sordariomycetes</taxon>
        <taxon>Sordariomycetidae</taxon>
        <taxon>Sordariales</taxon>
        <taxon>Chaetomiaceae</taxon>
        <taxon>Chaetomidium</taxon>
    </lineage>
</organism>
<comment type="caution">
    <text evidence="3">The sequence shown here is derived from an EMBL/GenBank/DDBJ whole genome shotgun (WGS) entry which is preliminary data.</text>
</comment>
<dbReference type="GO" id="GO:0008270">
    <property type="term" value="F:zinc ion binding"/>
    <property type="evidence" value="ECO:0007669"/>
    <property type="project" value="UniProtKB-KW"/>
</dbReference>
<dbReference type="InterPro" id="IPR013087">
    <property type="entry name" value="Znf_C2H2_type"/>
</dbReference>
<evidence type="ECO:0000313" key="4">
    <source>
        <dbReference type="Proteomes" id="UP001302745"/>
    </source>
</evidence>
<proteinExistence type="predicted"/>
<dbReference type="PROSITE" id="PS00028">
    <property type="entry name" value="ZINC_FINGER_C2H2_1"/>
    <property type="match status" value="1"/>
</dbReference>
<dbReference type="AlphaFoldDB" id="A0AAN6VJQ8"/>
<keyword evidence="1" id="KW-0863">Zinc-finger</keyword>
<keyword evidence="1" id="KW-0862">Zinc</keyword>
<feature type="domain" description="C2H2-type" evidence="2">
    <location>
        <begin position="156"/>
        <end position="181"/>
    </location>
</feature>
<dbReference type="PROSITE" id="PS50157">
    <property type="entry name" value="ZINC_FINGER_C2H2_2"/>
    <property type="match status" value="1"/>
</dbReference>
<accession>A0AAN6VJQ8</accession>
<dbReference type="EMBL" id="MU856976">
    <property type="protein sequence ID" value="KAK4152389.1"/>
    <property type="molecule type" value="Genomic_DNA"/>
</dbReference>
<evidence type="ECO:0000313" key="3">
    <source>
        <dbReference type="EMBL" id="KAK4152389.1"/>
    </source>
</evidence>
<gene>
    <name evidence="3" type="ORF">C8A00DRAFT_44545</name>
</gene>
<sequence length="181" mass="20057">MPRADLQFFLCYKTTCINISKSEGSPPMLTPDLSSNGIPLDPLAAFLRARLAAAADDDDNNSLARIFIPNRRGQASCTHAYRKITLAADMPERAPPGFGELRREILAFAEEGEEALLQVAGMQGEEEEDPASLLFVVLAEERAFPFARPFVPESDLRCEQCGAVFEAWVKMNYHRNDVHGL</sequence>
<evidence type="ECO:0000256" key="1">
    <source>
        <dbReference type="PROSITE-ProRule" id="PRU00042"/>
    </source>
</evidence>
<name>A0AAN6VJQ8_9PEZI</name>
<keyword evidence="1" id="KW-0479">Metal-binding</keyword>
<reference evidence="3" key="1">
    <citation type="journal article" date="2023" name="Mol. Phylogenet. Evol.">
        <title>Genome-scale phylogeny and comparative genomics of the fungal order Sordariales.</title>
        <authorList>
            <person name="Hensen N."/>
            <person name="Bonometti L."/>
            <person name="Westerberg I."/>
            <person name="Brannstrom I.O."/>
            <person name="Guillou S."/>
            <person name="Cros-Aarteil S."/>
            <person name="Calhoun S."/>
            <person name="Haridas S."/>
            <person name="Kuo A."/>
            <person name="Mondo S."/>
            <person name="Pangilinan J."/>
            <person name="Riley R."/>
            <person name="LaButti K."/>
            <person name="Andreopoulos B."/>
            <person name="Lipzen A."/>
            <person name="Chen C."/>
            <person name="Yan M."/>
            <person name="Daum C."/>
            <person name="Ng V."/>
            <person name="Clum A."/>
            <person name="Steindorff A."/>
            <person name="Ohm R.A."/>
            <person name="Martin F."/>
            <person name="Silar P."/>
            <person name="Natvig D.O."/>
            <person name="Lalanne C."/>
            <person name="Gautier V."/>
            <person name="Ament-Velasquez S.L."/>
            <person name="Kruys A."/>
            <person name="Hutchinson M.I."/>
            <person name="Powell A.J."/>
            <person name="Barry K."/>
            <person name="Miller A.N."/>
            <person name="Grigoriev I.V."/>
            <person name="Debuchy R."/>
            <person name="Gladieux P."/>
            <person name="Hiltunen Thoren M."/>
            <person name="Johannesson H."/>
        </authorList>
    </citation>
    <scope>NUCLEOTIDE SEQUENCE</scope>
    <source>
        <strain evidence="3">CBS 538.74</strain>
    </source>
</reference>
<protein>
    <recommendedName>
        <fullName evidence="2">C2H2-type domain-containing protein</fullName>
    </recommendedName>
</protein>
<reference evidence="3" key="2">
    <citation type="submission" date="2023-05" db="EMBL/GenBank/DDBJ databases">
        <authorList>
            <consortium name="Lawrence Berkeley National Laboratory"/>
            <person name="Steindorff A."/>
            <person name="Hensen N."/>
            <person name="Bonometti L."/>
            <person name="Westerberg I."/>
            <person name="Brannstrom I.O."/>
            <person name="Guillou S."/>
            <person name="Cros-Aarteil S."/>
            <person name="Calhoun S."/>
            <person name="Haridas S."/>
            <person name="Kuo A."/>
            <person name="Mondo S."/>
            <person name="Pangilinan J."/>
            <person name="Riley R."/>
            <person name="Labutti K."/>
            <person name="Andreopoulos B."/>
            <person name="Lipzen A."/>
            <person name="Chen C."/>
            <person name="Yanf M."/>
            <person name="Daum C."/>
            <person name="Ng V."/>
            <person name="Clum A."/>
            <person name="Ohm R."/>
            <person name="Martin F."/>
            <person name="Silar P."/>
            <person name="Natvig D."/>
            <person name="Lalanne C."/>
            <person name="Gautier V."/>
            <person name="Ament-Velasquez S.L."/>
            <person name="Kruys A."/>
            <person name="Hutchinson M.I."/>
            <person name="Powell A.J."/>
            <person name="Barry K."/>
            <person name="Miller A.N."/>
            <person name="Grigoriev I.V."/>
            <person name="Debuchy R."/>
            <person name="Gladieux P."/>
            <person name="Thoren M.H."/>
            <person name="Johannesson H."/>
        </authorList>
    </citation>
    <scope>NUCLEOTIDE SEQUENCE</scope>
    <source>
        <strain evidence="3">CBS 538.74</strain>
    </source>
</reference>
<keyword evidence="4" id="KW-1185">Reference proteome</keyword>
<evidence type="ECO:0000259" key="2">
    <source>
        <dbReference type="PROSITE" id="PS50157"/>
    </source>
</evidence>
<dbReference type="Proteomes" id="UP001302745">
    <property type="component" value="Unassembled WGS sequence"/>
</dbReference>